<reference evidence="1 2" key="1">
    <citation type="submission" date="2020-02" db="EMBL/GenBank/DDBJ databases">
        <authorList>
            <person name="Khan S.A."/>
            <person name="Jeon C.O."/>
            <person name="Chun B.H."/>
        </authorList>
    </citation>
    <scope>NUCLEOTIDE SEQUENCE [LARGE SCALE GENOMIC DNA]</scope>
    <source>
        <strain evidence="1 2">H239</strain>
    </source>
</reference>
<sequence>MPTEYQPTGAEIVVNGKRVPATAPIYLCEGCGYRGAPFQQKRGDELLSYCGWNDGRPVCIGKGRAS</sequence>
<proteinExistence type="predicted"/>
<dbReference type="RefSeq" id="WP_164535518.1">
    <property type="nucleotide sequence ID" value="NZ_JAALFG010000005.1"/>
</dbReference>
<comment type="caution">
    <text evidence="1">The sequence shown here is derived from an EMBL/GenBank/DDBJ whole genome shotgun (WGS) entry which is preliminary data.</text>
</comment>
<evidence type="ECO:0000313" key="1">
    <source>
        <dbReference type="EMBL" id="NGP19267.1"/>
    </source>
</evidence>
<reference evidence="1 2" key="2">
    <citation type="submission" date="2020-03" db="EMBL/GenBank/DDBJ databases">
        <title>Devosia chinhatensis sp. nov., isolated from a hexachlorocyclohexane (HCH) dump site in India.</title>
        <authorList>
            <person name="Kumar M."/>
            <person name="Lal R."/>
        </authorList>
    </citation>
    <scope>NUCLEOTIDE SEQUENCE [LARGE SCALE GENOMIC DNA]</scope>
    <source>
        <strain evidence="1 2">H239</strain>
    </source>
</reference>
<name>A0A6M1SIH4_9HYPH</name>
<protein>
    <submittedName>
        <fullName evidence="1">Uncharacterized protein</fullName>
    </submittedName>
</protein>
<keyword evidence="2" id="KW-1185">Reference proteome</keyword>
<organism evidence="1 2">
    <name type="scientific">Devosia aurantiaca</name>
    <dbReference type="NCBI Taxonomy" id="2714858"/>
    <lineage>
        <taxon>Bacteria</taxon>
        <taxon>Pseudomonadati</taxon>
        <taxon>Pseudomonadota</taxon>
        <taxon>Alphaproteobacteria</taxon>
        <taxon>Hyphomicrobiales</taxon>
        <taxon>Devosiaceae</taxon>
        <taxon>Devosia</taxon>
    </lineage>
</organism>
<dbReference type="Proteomes" id="UP000474802">
    <property type="component" value="Unassembled WGS sequence"/>
</dbReference>
<gene>
    <name evidence="1" type="ORF">G5575_17955</name>
</gene>
<accession>A0A6M1SIH4</accession>
<evidence type="ECO:0000313" key="2">
    <source>
        <dbReference type="Proteomes" id="UP000474802"/>
    </source>
</evidence>
<dbReference type="EMBL" id="JAALFG010000005">
    <property type="protein sequence ID" value="NGP19267.1"/>
    <property type="molecule type" value="Genomic_DNA"/>
</dbReference>
<dbReference type="AlphaFoldDB" id="A0A6M1SIH4"/>